<evidence type="ECO:0000313" key="3">
    <source>
        <dbReference type="Proteomes" id="UP000186228"/>
    </source>
</evidence>
<evidence type="ECO:0000259" key="1">
    <source>
        <dbReference type="Pfam" id="PF12973"/>
    </source>
</evidence>
<dbReference type="AlphaFoldDB" id="A0A1C3W8Z7"/>
<protein>
    <recommendedName>
        <fullName evidence="1">ChrR-like cupin domain-containing protein</fullName>
    </recommendedName>
</protein>
<dbReference type="Pfam" id="PF12973">
    <property type="entry name" value="Cupin_7"/>
    <property type="match status" value="1"/>
</dbReference>
<accession>A0A1C3W8Z7</accession>
<dbReference type="InterPro" id="IPR014710">
    <property type="entry name" value="RmlC-like_jellyroll"/>
</dbReference>
<dbReference type="SUPFAM" id="SSF51182">
    <property type="entry name" value="RmlC-like cupins"/>
    <property type="match status" value="1"/>
</dbReference>
<name>A0A1C3W8Z7_9HYPH</name>
<reference evidence="3" key="1">
    <citation type="submission" date="2016-08" db="EMBL/GenBank/DDBJ databases">
        <authorList>
            <person name="Varghese N."/>
            <person name="Submissions Spin"/>
        </authorList>
    </citation>
    <scope>NUCLEOTIDE SEQUENCE [LARGE SCALE GENOMIC DNA]</scope>
    <source>
        <strain evidence="3">CCBAU 57015</strain>
    </source>
</reference>
<organism evidence="2 3">
    <name type="scientific">Rhizobium hainanense</name>
    <dbReference type="NCBI Taxonomy" id="52131"/>
    <lineage>
        <taxon>Bacteria</taxon>
        <taxon>Pseudomonadati</taxon>
        <taxon>Pseudomonadota</taxon>
        <taxon>Alphaproteobacteria</taxon>
        <taxon>Hyphomicrobiales</taxon>
        <taxon>Rhizobiaceae</taxon>
        <taxon>Rhizobium/Agrobacterium group</taxon>
        <taxon>Rhizobium</taxon>
    </lineage>
</organism>
<dbReference type="InterPro" id="IPR011051">
    <property type="entry name" value="RmlC_Cupin_sf"/>
</dbReference>
<feature type="domain" description="ChrR-like cupin" evidence="1">
    <location>
        <begin position="8"/>
        <end position="108"/>
    </location>
</feature>
<dbReference type="EMBL" id="FMAC01000013">
    <property type="protein sequence ID" value="SCB36345.1"/>
    <property type="molecule type" value="Genomic_DNA"/>
</dbReference>
<evidence type="ECO:0000313" key="2">
    <source>
        <dbReference type="EMBL" id="SCB36345.1"/>
    </source>
</evidence>
<keyword evidence="3" id="KW-1185">Reference proteome</keyword>
<dbReference type="InterPro" id="IPR025979">
    <property type="entry name" value="ChrR-like_cupin_dom"/>
</dbReference>
<dbReference type="OrthoDB" id="2988517at2"/>
<dbReference type="RefSeq" id="WP_075856276.1">
    <property type="nucleotide sequence ID" value="NZ_FMAC01000013.1"/>
</dbReference>
<dbReference type="Proteomes" id="UP000186228">
    <property type="component" value="Unassembled WGS sequence"/>
</dbReference>
<sequence>MDHGYFALDTNSMAWDILEVPEINGKLPLKTCKVDEETGVAIWKIKYPAGYTTVSHWHNCSHGIYVLDGILRTHAGEYGPGTFVWFPEGTIQSHGATEIDDVTFLFITNKSFDIHFTHLEGAPA</sequence>
<gene>
    <name evidence="2" type="ORF">GA0061100_11355</name>
</gene>
<proteinExistence type="predicted"/>
<dbReference type="Gene3D" id="2.60.120.10">
    <property type="entry name" value="Jelly Rolls"/>
    <property type="match status" value="1"/>
</dbReference>